<dbReference type="AlphaFoldDB" id="A0A7C1WNY0"/>
<protein>
    <recommendedName>
        <fullName evidence="6">Outer membrane protein beta-barrel domain-containing protein</fullName>
    </recommendedName>
</protein>
<feature type="signal peptide" evidence="2">
    <location>
        <begin position="1"/>
        <end position="21"/>
    </location>
</feature>
<evidence type="ECO:0000313" key="3">
    <source>
        <dbReference type="EMBL" id="HEA87774.1"/>
    </source>
</evidence>
<sequence length="252" mass="27065">MKKTLGLLLFLLTLAWARTTAGGYGAFGPTLALLNYDDINTTFQRYGFTKLNSRHWLFGGGGYALANRVLIGGAGWGGTQSVTSESLNLFCRVNYGGGEFRAGYTILDFKHLLVIAGLGIGGGGYSISLSPENRTVPSFDSLLVHPGRTSTLNFSGFNLNPQIALILPVSFVGLELRGGYNFGPLGANWGLTDGGTLLRGPQMPGSNLWFSLNVIFGGFSHEKTKLKSRIEIEGGNTPEEPPQRDETPAEQK</sequence>
<organism evidence="4">
    <name type="scientific">candidate division WOR-3 bacterium</name>
    <dbReference type="NCBI Taxonomy" id="2052148"/>
    <lineage>
        <taxon>Bacteria</taxon>
        <taxon>Bacteria division WOR-3</taxon>
    </lineage>
</organism>
<comment type="caution">
    <text evidence="4">The sequence shown here is derived from an EMBL/GenBank/DDBJ whole genome shotgun (WGS) entry which is preliminary data.</text>
</comment>
<keyword evidence="2" id="KW-0732">Signal</keyword>
<dbReference type="EMBL" id="DSLG01000008">
    <property type="protein sequence ID" value="HEA87774.1"/>
    <property type="molecule type" value="Genomic_DNA"/>
</dbReference>
<evidence type="ECO:0008006" key="6">
    <source>
        <dbReference type="Google" id="ProtNLM"/>
    </source>
</evidence>
<gene>
    <name evidence="4" type="ORF">ENP62_01670</name>
    <name evidence="3" type="ORF">ENP94_07200</name>
    <name evidence="5" type="ORF">ENS16_02850</name>
</gene>
<evidence type="ECO:0000256" key="2">
    <source>
        <dbReference type="SAM" id="SignalP"/>
    </source>
</evidence>
<evidence type="ECO:0000256" key="1">
    <source>
        <dbReference type="SAM" id="MobiDB-lite"/>
    </source>
</evidence>
<proteinExistence type="predicted"/>
<name>A0A7C1WNY0_UNCW3</name>
<feature type="compositionally biased region" description="Basic and acidic residues" evidence="1">
    <location>
        <begin position="241"/>
        <end position="252"/>
    </location>
</feature>
<dbReference type="EMBL" id="DSKA01000124">
    <property type="protein sequence ID" value="HEE18244.1"/>
    <property type="molecule type" value="Genomic_DNA"/>
</dbReference>
<evidence type="ECO:0000313" key="5">
    <source>
        <dbReference type="EMBL" id="HFJ53613.1"/>
    </source>
</evidence>
<evidence type="ECO:0000313" key="4">
    <source>
        <dbReference type="EMBL" id="HEE18244.1"/>
    </source>
</evidence>
<feature type="region of interest" description="Disordered" evidence="1">
    <location>
        <begin position="228"/>
        <end position="252"/>
    </location>
</feature>
<reference evidence="4" key="1">
    <citation type="journal article" date="2020" name="mSystems">
        <title>Genome- and Community-Level Interaction Insights into Carbon Utilization and Element Cycling Functions of Hydrothermarchaeota in Hydrothermal Sediment.</title>
        <authorList>
            <person name="Zhou Z."/>
            <person name="Liu Y."/>
            <person name="Xu W."/>
            <person name="Pan J."/>
            <person name="Luo Z.H."/>
            <person name="Li M."/>
        </authorList>
    </citation>
    <scope>NUCLEOTIDE SEQUENCE [LARGE SCALE GENOMIC DNA]</scope>
    <source>
        <strain evidence="4">SpSt-236</strain>
        <strain evidence="3">SpSt-265</strain>
        <strain evidence="5">SpSt-465</strain>
    </source>
</reference>
<dbReference type="EMBL" id="DSTU01000004">
    <property type="protein sequence ID" value="HFJ53613.1"/>
    <property type="molecule type" value="Genomic_DNA"/>
</dbReference>
<accession>A0A7C1WNY0</accession>
<feature type="chain" id="PRO_5039820233" description="Outer membrane protein beta-barrel domain-containing protein" evidence="2">
    <location>
        <begin position="22"/>
        <end position="252"/>
    </location>
</feature>